<dbReference type="EMBL" id="PJRQ01000012">
    <property type="protein sequence ID" value="PLR18095.1"/>
    <property type="molecule type" value="Genomic_DNA"/>
</dbReference>
<dbReference type="PRINTS" id="PR01217">
    <property type="entry name" value="PRICHEXTENSN"/>
</dbReference>
<reference evidence="4 5" key="1">
    <citation type="submission" date="2017-12" db="EMBL/GenBank/DDBJ databases">
        <title>The genome sequence of Caulobacter flavus CGMCC1 15093.</title>
        <authorList>
            <person name="Gao J."/>
            <person name="Mao X."/>
            <person name="Sun J."/>
        </authorList>
    </citation>
    <scope>NUCLEOTIDE SEQUENCE [LARGE SCALE GENOMIC DNA]</scope>
    <source>
        <strain evidence="4 5">CGMCC1 15093</strain>
    </source>
</reference>
<keyword evidence="2" id="KW-0472">Membrane</keyword>
<name>A0A2N5CWC5_9CAUL</name>
<dbReference type="Proteomes" id="UP000281192">
    <property type="component" value="Chromosome"/>
</dbReference>
<dbReference type="KEGG" id="cfh:C1707_00720"/>
<reference evidence="3 6" key="2">
    <citation type="submission" date="2018-01" db="EMBL/GenBank/DDBJ databases">
        <title>Complete genome sequence of Caulobacter flavus RHGG3.</title>
        <authorList>
            <person name="Yang E."/>
        </authorList>
    </citation>
    <scope>NUCLEOTIDE SEQUENCE [LARGE SCALE GENOMIC DNA]</scope>
    <source>
        <strain evidence="3 6">RHGG3</strain>
    </source>
</reference>
<gene>
    <name evidence="3" type="ORF">C1707_00720</name>
    <name evidence="4" type="ORF">CFHF_07165</name>
</gene>
<dbReference type="OrthoDB" id="7187185at2"/>
<evidence type="ECO:0000313" key="6">
    <source>
        <dbReference type="Proteomes" id="UP000281192"/>
    </source>
</evidence>
<feature type="compositionally biased region" description="Low complexity" evidence="1">
    <location>
        <begin position="180"/>
        <end position="191"/>
    </location>
</feature>
<evidence type="ECO:0000256" key="2">
    <source>
        <dbReference type="SAM" id="Phobius"/>
    </source>
</evidence>
<dbReference type="SUPFAM" id="SSF74653">
    <property type="entry name" value="TolA/TonB C-terminal domain"/>
    <property type="match status" value="1"/>
</dbReference>
<dbReference type="RefSeq" id="WP_101712327.1">
    <property type="nucleotide sequence ID" value="NZ_CP026100.1"/>
</dbReference>
<accession>A0A2N5CWC5</accession>
<dbReference type="Gene3D" id="3.30.1150.10">
    <property type="match status" value="1"/>
</dbReference>
<evidence type="ECO:0000313" key="3">
    <source>
        <dbReference type="EMBL" id="AYV44900.1"/>
    </source>
</evidence>
<feature type="compositionally biased region" description="Pro residues" evidence="1">
    <location>
        <begin position="76"/>
        <end position="136"/>
    </location>
</feature>
<organism evidence="4 5">
    <name type="scientific">Caulobacter flavus</name>
    <dbReference type="NCBI Taxonomy" id="1679497"/>
    <lineage>
        <taxon>Bacteria</taxon>
        <taxon>Pseudomonadati</taxon>
        <taxon>Pseudomonadota</taxon>
        <taxon>Alphaproteobacteria</taxon>
        <taxon>Caulobacterales</taxon>
        <taxon>Caulobacteraceae</taxon>
        <taxon>Caulobacter</taxon>
    </lineage>
</organism>
<protein>
    <submittedName>
        <fullName evidence="4">Cell envelope biogenesis protein TolA</fullName>
    </submittedName>
</protein>
<keyword evidence="2" id="KW-1133">Transmembrane helix</keyword>
<sequence length="288" mass="30250">MREERNKLSPALLGSVALHALVVAAVMVGWPWKTSKKIVIGESVPVTIVTEGPTNVRPAIEDPVEQPAETVDPVPEATPEPPAPTPAPVPQPAPPKPQPTPTPKPQPTPPKPTPSPAPKPPQPAPKPTPQKPTPAKPEPDFFSSLEKTLSKTAKPSGKPASSAPKGATNRPETANQARPGAGQMTAMQAAAISGMKDEIQRRWNPNCEVVGGGSMQIKLSFKLAGNGRVSGQVTAGGAENSSDPIVKTEAERAIRAVFQSAPFEGLPPDYYNTQLNLNFKARDACAAR</sequence>
<evidence type="ECO:0000313" key="5">
    <source>
        <dbReference type="Proteomes" id="UP000234483"/>
    </source>
</evidence>
<feature type="region of interest" description="Disordered" evidence="1">
    <location>
        <begin position="55"/>
        <end position="191"/>
    </location>
</feature>
<keyword evidence="2" id="KW-0812">Transmembrane</keyword>
<dbReference type="Proteomes" id="UP000234483">
    <property type="component" value="Unassembled WGS sequence"/>
</dbReference>
<feature type="transmembrane region" description="Helical" evidence="2">
    <location>
        <begin position="12"/>
        <end position="32"/>
    </location>
</feature>
<evidence type="ECO:0000256" key="1">
    <source>
        <dbReference type="SAM" id="MobiDB-lite"/>
    </source>
</evidence>
<evidence type="ECO:0000313" key="4">
    <source>
        <dbReference type="EMBL" id="PLR18095.1"/>
    </source>
</evidence>
<dbReference type="EMBL" id="CP026100">
    <property type="protein sequence ID" value="AYV44900.1"/>
    <property type="molecule type" value="Genomic_DNA"/>
</dbReference>
<dbReference type="AlphaFoldDB" id="A0A2N5CWC5"/>
<keyword evidence="6" id="KW-1185">Reference proteome</keyword>
<proteinExistence type="predicted"/>